<feature type="compositionally biased region" description="Low complexity" evidence="6">
    <location>
        <begin position="285"/>
        <end position="296"/>
    </location>
</feature>
<dbReference type="GO" id="GO:0016020">
    <property type="term" value="C:membrane"/>
    <property type="evidence" value="ECO:0007669"/>
    <property type="project" value="UniProtKB-SubCell"/>
</dbReference>
<dbReference type="AlphaFoldDB" id="A0A6A6SSU8"/>
<evidence type="ECO:0000256" key="5">
    <source>
        <dbReference type="ARBA" id="ARBA00038359"/>
    </source>
</evidence>
<feature type="domain" description="Rhodopsin" evidence="8">
    <location>
        <begin position="30"/>
        <end position="269"/>
    </location>
</feature>
<evidence type="ECO:0000256" key="3">
    <source>
        <dbReference type="ARBA" id="ARBA00022989"/>
    </source>
</evidence>
<feature type="region of interest" description="Disordered" evidence="6">
    <location>
        <begin position="282"/>
        <end position="318"/>
    </location>
</feature>
<evidence type="ECO:0000313" key="9">
    <source>
        <dbReference type="EMBL" id="KAF2650856.1"/>
    </source>
</evidence>
<evidence type="ECO:0000256" key="7">
    <source>
        <dbReference type="SAM" id="Phobius"/>
    </source>
</evidence>
<evidence type="ECO:0000256" key="4">
    <source>
        <dbReference type="ARBA" id="ARBA00023136"/>
    </source>
</evidence>
<keyword evidence="2 7" id="KW-0812">Transmembrane</keyword>
<name>A0A6A6SSU8_9PLEO</name>
<feature type="transmembrane region" description="Helical" evidence="7">
    <location>
        <begin position="16"/>
        <end position="34"/>
    </location>
</feature>
<evidence type="ECO:0000256" key="2">
    <source>
        <dbReference type="ARBA" id="ARBA00022692"/>
    </source>
</evidence>
<organism evidence="9 10">
    <name type="scientific">Lophiostoma macrostomum CBS 122681</name>
    <dbReference type="NCBI Taxonomy" id="1314788"/>
    <lineage>
        <taxon>Eukaryota</taxon>
        <taxon>Fungi</taxon>
        <taxon>Dikarya</taxon>
        <taxon>Ascomycota</taxon>
        <taxon>Pezizomycotina</taxon>
        <taxon>Dothideomycetes</taxon>
        <taxon>Pleosporomycetidae</taxon>
        <taxon>Pleosporales</taxon>
        <taxon>Lophiostomataceae</taxon>
        <taxon>Lophiostoma</taxon>
    </lineage>
</organism>
<feature type="transmembrane region" description="Helical" evidence="7">
    <location>
        <begin position="173"/>
        <end position="193"/>
    </location>
</feature>
<dbReference type="EMBL" id="MU004442">
    <property type="protein sequence ID" value="KAF2650856.1"/>
    <property type="molecule type" value="Genomic_DNA"/>
</dbReference>
<dbReference type="OrthoDB" id="5413793at2759"/>
<keyword evidence="4 7" id="KW-0472">Membrane</keyword>
<dbReference type="PANTHER" id="PTHR33048:SF47">
    <property type="entry name" value="INTEGRAL MEMBRANE PROTEIN-RELATED"/>
    <property type="match status" value="1"/>
</dbReference>
<gene>
    <name evidence="9" type="ORF">K491DRAFT_720387</name>
</gene>
<protein>
    <recommendedName>
        <fullName evidence="8">Rhodopsin domain-containing protein</fullName>
    </recommendedName>
</protein>
<evidence type="ECO:0000256" key="6">
    <source>
        <dbReference type="SAM" id="MobiDB-lite"/>
    </source>
</evidence>
<dbReference type="InterPro" id="IPR049326">
    <property type="entry name" value="Rhodopsin_dom_fungi"/>
</dbReference>
<dbReference type="Proteomes" id="UP000799324">
    <property type="component" value="Unassembled WGS sequence"/>
</dbReference>
<sequence length="391" mass="43597">MSFTPYPGQEKDLRNVPIALTSIAVVLVVARLVTTYKNRGFFGTEDCFIVASVICLVVFCIILVQASRYGFGRHVKDIEATGGSVIVALKYYYMSQIFYKTNITLNKLAFLFLYLRVFAIPLFRKICLTMIYLISASGIAFVILTIFQCTPIEKAWLKGAVAGTCVNLSWFRWTWTAFNLSTDLLIFTLPMPVISRLQMTNPKKIGLAVVFTIGFFICLTTGLRMKTIVRAAHATEQTWDSCPANLWSFIEVAVGVICACLISLRKILSICWPDRLRKSKRSSYHHYGSGSHSQSRTRGSQSTKRKGPGAGSQKLDSDDGLEQRAYTLDSVSTFCRNNGTTYDPDGKFLGKSDVRVVGGGKDADSESQECIIEPKRAITVRRDVSVVRQSR</sequence>
<accession>A0A6A6SSU8</accession>
<comment type="subcellular location">
    <subcellularLocation>
        <location evidence="1">Membrane</location>
        <topology evidence="1">Multi-pass membrane protein</topology>
    </subcellularLocation>
</comment>
<feature type="transmembrane region" description="Helical" evidence="7">
    <location>
        <begin position="205"/>
        <end position="225"/>
    </location>
</feature>
<evidence type="ECO:0000256" key="1">
    <source>
        <dbReference type="ARBA" id="ARBA00004141"/>
    </source>
</evidence>
<keyword evidence="3 7" id="KW-1133">Transmembrane helix</keyword>
<dbReference type="Pfam" id="PF20684">
    <property type="entry name" value="Fung_rhodopsin"/>
    <property type="match status" value="1"/>
</dbReference>
<proteinExistence type="inferred from homology"/>
<reference evidence="9" key="1">
    <citation type="journal article" date="2020" name="Stud. Mycol.">
        <title>101 Dothideomycetes genomes: a test case for predicting lifestyles and emergence of pathogens.</title>
        <authorList>
            <person name="Haridas S."/>
            <person name="Albert R."/>
            <person name="Binder M."/>
            <person name="Bloem J."/>
            <person name="Labutti K."/>
            <person name="Salamov A."/>
            <person name="Andreopoulos B."/>
            <person name="Baker S."/>
            <person name="Barry K."/>
            <person name="Bills G."/>
            <person name="Bluhm B."/>
            <person name="Cannon C."/>
            <person name="Castanera R."/>
            <person name="Culley D."/>
            <person name="Daum C."/>
            <person name="Ezra D."/>
            <person name="Gonzalez J."/>
            <person name="Henrissat B."/>
            <person name="Kuo A."/>
            <person name="Liang C."/>
            <person name="Lipzen A."/>
            <person name="Lutzoni F."/>
            <person name="Magnuson J."/>
            <person name="Mondo S."/>
            <person name="Nolan M."/>
            <person name="Ohm R."/>
            <person name="Pangilinan J."/>
            <person name="Park H.-J."/>
            <person name="Ramirez L."/>
            <person name="Alfaro M."/>
            <person name="Sun H."/>
            <person name="Tritt A."/>
            <person name="Yoshinaga Y."/>
            <person name="Zwiers L.-H."/>
            <person name="Turgeon B."/>
            <person name="Goodwin S."/>
            <person name="Spatafora J."/>
            <person name="Crous P."/>
            <person name="Grigoriev I."/>
        </authorList>
    </citation>
    <scope>NUCLEOTIDE SEQUENCE</scope>
    <source>
        <strain evidence="9">CBS 122681</strain>
    </source>
</reference>
<evidence type="ECO:0000313" key="10">
    <source>
        <dbReference type="Proteomes" id="UP000799324"/>
    </source>
</evidence>
<feature type="transmembrane region" description="Helical" evidence="7">
    <location>
        <begin position="245"/>
        <end position="268"/>
    </location>
</feature>
<feature type="transmembrane region" description="Helical" evidence="7">
    <location>
        <begin position="97"/>
        <end position="115"/>
    </location>
</feature>
<feature type="transmembrane region" description="Helical" evidence="7">
    <location>
        <begin position="46"/>
        <end position="66"/>
    </location>
</feature>
<feature type="transmembrane region" description="Helical" evidence="7">
    <location>
        <begin position="127"/>
        <end position="147"/>
    </location>
</feature>
<dbReference type="PANTHER" id="PTHR33048">
    <property type="entry name" value="PTH11-LIKE INTEGRAL MEMBRANE PROTEIN (AFU_ORTHOLOGUE AFUA_5G11245)"/>
    <property type="match status" value="1"/>
</dbReference>
<keyword evidence="10" id="KW-1185">Reference proteome</keyword>
<evidence type="ECO:0000259" key="8">
    <source>
        <dbReference type="Pfam" id="PF20684"/>
    </source>
</evidence>
<dbReference type="InterPro" id="IPR052337">
    <property type="entry name" value="SAT4-like"/>
</dbReference>
<comment type="similarity">
    <text evidence="5">Belongs to the SAT4 family.</text>
</comment>